<dbReference type="PANTHER" id="PTHR42997:SF1">
    <property type="entry name" value="AP-4-A PHOSPHORYLASE"/>
    <property type="match status" value="1"/>
</dbReference>
<dbReference type="InterPro" id="IPR039383">
    <property type="entry name" value="FHIT"/>
</dbReference>
<comment type="caution">
    <text evidence="4">The sequence shown here is derived from an EMBL/GenBank/DDBJ whole genome shotgun (WGS) entry which is preliminary data.</text>
</comment>
<keyword evidence="5" id="KW-1185">Reference proteome</keyword>
<dbReference type="Pfam" id="PF01230">
    <property type="entry name" value="HIT"/>
    <property type="match status" value="1"/>
</dbReference>
<proteinExistence type="predicted"/>
<dbReference type="EMBL" id="WJHE01001559">
    <property type="protein sequence ID" value="MST35260.1"/>
    <property type="molecule type" value="Genomic_DNA"/>
</dbReference>
<feature type="domain" description="HIT" evidence="3">
    <location>
        <begin position="9"/>
        <end position="122"/>
    </location>
</feature>
<sequence length="148" mass="15656">APGGEEPCVFCRILASGEPDEVTHVLWRHPGGGAVALLNAYPYTSGHLMVMPSRHVRRLDGLSPDESAALWEGIGLAVRAIEAAYRPEGLNLGANLGRAAGAGIPDHLHFHALPRWVGDTNFTTAVAGLRVLPEALGDTAARLRAAWP</sequence>
<protein>
    <submittedName>
        <fullName evidence="4">HIT domain-containing protein</fullName>
    </submittedName>
</protein>
<evidence type="ECO:0000256" key="1">
    <source>
        <dbReference type="ARBA" id="ARBA00022741"/>
    </source>
</evidence>
<reference evidence="4 5" key="1">
    <citation type="submission" date="2019-11" db="EMBL/GenBank/DDBJ databases">
        <title>Acidiferrimicrobium australis gen. nov., sp. nov., an acidophilic and obligately heterotrophic, member of the Actinobacteria that catalyses dissimilatory oxido- reduction of iron isolated from metal-rich acidic water in Chile.</title>
        <authorList>
            <person name="Gonzalez D."/>
            <person name="Huber K."/>
            <person name="Hedrich S."/>
            <person name="Rojas-Villalobos C."/>
            <person name="Quatrini R."/>
            <person name="Dinamarca M.A."/>
            <person name="Schwarz A."/>
            <person name="Canales C."/>
            <person name="Nancucheo I."/>
        </authorList>
    </citation>
    <scope>NUCLEOTIDE SEQUENCE [LARGE SCALE GENOMIC DNA]</scope>
    <source>
        <strain evidence="4 5">USS-CCA1</strain>
    </source>
</reference>
<name>A0ABW9QZG7_9ACTN</name>
<dbReference type="PROSITE" id="PS51084">
    <property type="entry name" value="HIT_2"/>
    <property type="match status" value="1"/>
</dbReference>
<evidence type="ECO:0000313" key="4">
    <source>
        <dbReference type="EMBL" id="MST35260.1"/>
    </source>
</evidence>
<dbReference type="SUPFAM" id="SSF54197">
    <property type="entry name" value="HIT-like"/>
    <property type="match status" value="1"/>
</dbReference>
<evidence type="ECO:0000259" key="3">
    <source>
        <dbReference type="PROSITE" id="PS51084"/>
    </source>
</evidence>
<dbReference type="Gene3D" id="3.30.428.10">
    <property type="entry name" value="HIT-like"/>
    <property type="match status" value="1"/>
</dbReference>
<accession>A0ABW9QZG7</accession>
<feature type="short sequence motif" description="Histidine triad motif" evidence="2">
    <location>
        <begin position="107"/>
        <end position="111"/>
    </location>
</feature>
<dbReference type="InterPro" id="IPR052908">
    <property type="entry name" value="AP-4-A_phosphorylase"/>
</dbReference>
<keyword evidence="1" id="KW-0547">Nucleotide-binding</keyword>
<evidence type="ECO:0000256" key="2">
    <source>
        <dbReference type="PROSITE-ProRule" id="PRU00464"/>
    </source>
</evidence>
<dbReference type="InterPro" id="IPR011146">
    <property type="entry name" value="HIT-like"/>
</dbReference>
<feature type="non-terminal residue" evidence="4">
    <location>
        <position position="1"/>
    </location>
</feature>
<gene>
    <name evidence="4" type="ORF">GHK86_21325</name>
</gene>
<organism evidence="4 5">
    <name type="scientific">Acidiferrimicrobium australe</name>
    <dbReference type="NCBI Taxonomy" id="2664430"/>
    <lineage>
        <taxon>Bacteria</taxon>
        <taxon>Bacillati</taxon>
        <taxon>Actinomycetota</taxon>
        <taxon>Acidimicrobiia</taxon>
        <taxon>Acidimicrobiales</taxon>
        <taxon>Acidimicrobiaceae</taxon>
        <taxon>Acidiferrimicrobium</taxon>
    </lineage>
</organism>
<dbReference type="InterPro" id="IPR036265">
    <property type="entry name" value="HIT-like_sf"/>
</dbReference>
<dbReference type="CDD" id="cd01275">
    <property type="entry name" value="FHIT"/>
    <property type="match status" value="1"/>
</dbReference>
<dbReference type="Proteomes" id="UP000437736">
    <property type="component" value="Unassembled WGS sequence"/>
</dbReference>
<dbReference type="PANTHER" id="PTHR42997">
    <property type="entry name" value="HIT FAMILY HYDROLASE"/>
    <property type="match status" value="1"/>
</dbReference>
<evidence type="ECO:0000313" key="5">
    <source>
        <dbReference type="Proteomes" id="UP000437736"/>
    </source>
</evidence>